<evidence type="ECO:0000313" key="3">
    <source>
        <dbReference type="EMBL" id="PRX43700.1"/>
    </source>
</evidence>
<accession>A0A2T0LL63</accession>
<feature type="transmembrane region" description="Helical" evidence="1">
    <location>
        <begin position="208"/>
        <end position="226"/>
    </location>
</feature>
<keyword evidence="4" id="KW-1185">Reference proteome</keyword>
<gene>
    <name evidence="3" type="ORF">B0I33_114161</name>
</gene>
<reference evidence="3 4" key="1">
    <citation type="submission" date="2018-03" db="EMBL/GenBank/DDBJ databases">
        <title>Genomic Encyclopedia of Type Strains, Phase III (KMG-III): the genomes of soil and plant-associated and newly described type strains.</title>
        <authorList>
            <person name="Whitman W."/>
        </authorList>
    </citation>
    <scope>NUCLEOTIDE SEQUENCE [LARGE SCALE GENOMIC DNA]</scope>
    <source>
        <strain evidence="3 4">CGMCC 4.7125</strain>
    </source>
</reference>
<feature type="transmembrane region" description="Helical" evidence="1">
    <location>
        <begin position="148"/>
        <end position="170"/>
    </location>
</feature>
<dbReference type="InterPro" id="IPR000326">
    <property type="entry name" value="PAP2/HPO"/>
</dbReference>
<feature type="transmembrane region" description="Helical" evidence="1">
    <location>
        <begin position="393"/>
        <end position="412"/>
    </location>
</feature>
<feature type="transmembrane region" description="Helical" evidence="1">
    <location>
        <begin position="328"/>
        <end position="345"/>
    </location>
</feature>
<feature type="transmembrane region" description="Helical" evidence="1">
    <location>
        <begin position="23"/>
        <end position="43"/>
    </location>
</feature>
<feature type="transmembrane region" description="Helical" evidence="1">
    <location>
        <begin position="107"/>
        <end position="128"/>
    </location>
</feature>
<name>A0A2T0LL63_9PSEU</name>
<evidence type="ECO:0000259" key="2">
    <source>
        <dbReference type="SMART" id="SM00014"/>
    </source>
</evidence>
<feature type="domain" description="Phosphatidic acid phosphatase type 2/haloperoxidase" evidence="2">
    <location>
        <begin position="106"/>
        <end position="219"/>
    </location>
</feature>
<feature type="domain" description="Phosphatidic acid phosphatase type 2/haloperoxidase" evidence="2">
    <location>
        <begin position="353"/>
        <end position="465"/>
    </location>
</feature>
<dbReference type="AlphaFoldDB" id="A0A2T0LL63"/>
<comment type="caution">
    <text evidence="3">The sequence shown here is derived from an EMBL/GenBank/DDBJ whole genome shotgun (WGS) entry which is preliminary data.</text>
</comment>
<dbReference type="Pfam" id="PF01569">
    <property type="entry name" value="PAP2"/>
    <property type="match status" value="2"/>
</dbReference>
<dbReference type="PANTHER" id="PTHR14969:SF13">
    <property type="entry name" value="AT30094P"/>
    <property type="match status" value="1"/>
</dbReference>
<evidence type="ECO:0000256" key="1">
    <source>
        <dbReference type="SAM" id="Phobius"/>
    </source>
</evidence>
<dbReference type="SUPFAM" id="SSF48317">
    <property type="entry name" value="Acid phosphatase/Vanadium-dependent haloperoxidase"/>
    <property type="match status" value="2"/>
</dbReference>
<dbReference type="SMART" id="SM00014">
    <property type="entry name" value="acidPPc"/>
    <property type="match status" value="2"/>
</dbReference>
<keyword evidence="1" id="KW-0812">Transmembrane</keyword>
<keyword evidence="1" id="KW-1133">Transmembrane helix</keyword>
<feature type="transmembrane region" description="Helical" evidence="1">
    <location>
        <begin position="266"/>
        <end position="287"/>
    </location>
</feature>
<dbReference type="Proteomes" id="UP000238362">
    <property type="component" value="Unassembled WGS sequence"/>
</dbReference>
<proteinExistence type="predicted"/>
<feature type="transmembrane region" description="Helical" evidence="1">
    <location>
        <begin position="177"/>
        <end position="196"/>
    </location>
</feature>
<dbReference type="PROSITE" id="PS51257">
    <property type="entry name" value="PROKAR_LIPOPROTEIN"/>
    <property type="match status" value="1"/>
</dbReference>
<organism evidence="3 4">
    <name type="scientific">Prauserella shujinwangii</name>
    <dbReference type="NCBI Taxonomy" id="1453103"/>
    <lineage>
        <taxon>Bacteria</taxon>
        <taxon>Bacillati</taxon>
        <taxon>Actinomycetota</taxon>
        <taxon>Actinomycetes</taxon>
        <taxon>Pseudonocardiales</taxon>
        <taxon>Pseudonocardiaceae</taxon>
        <taxon>Prauserella</taxon>
    </lineage>
</organism>
<evidence type="ECO:0000313" key="4">
    <source>
        <dbReference type="Proteomes" id="UP000238362"/>
    </source>
</evidence>
<dbReference type="Gene3D" id="1.20.144.10">
    <property type="entry name" value="Phosphatidic acid phosphatase type 2/haloperoxidase"/>
    <property type="match status" value="2"/>
</dbReference>
<dbReference type="InterPro" id="IPR036938">
    <property type="entry name" value="PAP2/HPO_sf"/>
</dbReference>
<feature type="transmembrane region" description="Helical" evidence="1">
    <location>
        <begin position="81"/>
        <end position="100"/>
    </location>
</feature>
<sequence length="490" mass="51534">MTEHRDSGPGLTGATERFAARTAGALVLVVACGLGFALLLALLRLRWAPLRDADRAVADRLNLVVSGNDRLASALDAVTRLGGATVLAWVLTVGVLYLLIRRLPWVALYVSVTAIGGMVLSTLVKTLVDRIRPVVDVPVGTAPGPSFPSGHALGSLVGYGVLFLVFAPAVSRRVRRILAAVVALLVLAIGFTRMALGVHYLTDVLGGWLLGALWLTATTVAFRRWLGDLGARRVSPTATIGPEAAGAVEPAPRDRPPALASPGRQLAALAVAWVLVGGVLLGVGEWLQGAGPGPQAPGWDQAVSRWLVGVRTPALTAVTSFVAKLSDTAGIAAGAMVFGPLAIALSRSWRPMLFLAVALLGEVTLYLVVANAVSRARPHVPDLVTGLPAQQSFPSGHLTAAIALYLGTALLATSATRGWWRWPFVALAVLIPLLVAFQRVYAGAHYLSDVLGSVLLAVPWTLVAWWVLRPGEAFTGEESARRRFSNRRGG</sequence>
<feature type="transmembrane region" description="Helical" evidence="1">
    <location>
        <begin position="352"/>
        <end position="373"/>
    </location>
</feature>
<dbReference type="CDD" id="cd03392">
    <property type="entry name" value="PAP2_like_2"/>
    <property type="match status" value="2"/>
</dbReference>
<keyword evidence="1" id="KW-0472">Membrane</keyword>
<protein>
    <submittedName>
        <fullName evidence="3">Undecaprenyl-diphosphatase</fullName>
    </submittedName>
</protein>
<feature type="transmembrane region" description="Helical" evidence="1">
    <location>
        <begin position="424"/>
        <end position="444"/>
    </location>
</feature>
<feature type="transmembrane region" description="Helical" evidence="1">
    <location>
        <begin position="450"/>
        <end position="468"/>
    </location>
</feature>
<dbReference type="EMBL" id="PVNH01000014">
    <property type="protein sequence ID" value="PRX43700.1"/>
    <property type="molecule type" value="Genomic_DNA"/>
</dbReference>
<dbReference type="RefSeq" id="WP_106182303.1">
    <property type="nucleotide sequence ID" value="NZ_PVNH01000014.1"/>
</dbReference>
<dbReference type="PANTHER" id="PTHR14969">
    <property type="entry name" value="SPHINGOSINE-1-PHOSPHATE PHOSPHOHYDROLASE"/>
    <property type="match status" value="1"/>
</dbReference>
<dbReference type="OrthoDB" id="5289372at2"/>